<keyword evidence="3" id="KW-1185">Reference proteome</keyword>
<evidence type="ECO:0000313" key="2">
    <source>
        <dbReference type="EMBL" id="CDW85237.1"/>
    </source>
</evidence>
<feature type="region of interest" description="Disordered" evidence="1">
    <location>
        <begin position="77"/>
        <end position="99"/>
    </location>
</feature>
<evidence type="ECO:0000313" key="3">
    <source>
        <dbReference type="Proteomes" id="UP000039865"/>
    </source>
</evidence>
<dbReference type="InParanoid" id="A0A078AVD2"/>
<reference evidence="2 3" key="1">
    <citation type="submission" date="2014-06" db="EMBL/GenBank/DDBJ databases">
        <authorList>
            <person name="Swart Estienne"/>
        </authorList>
    </citation>
    <scope>NUCLEOTIDE SEQUENCE [LARGE SCALE GENOMIC DNA]</scope>
    <source>
        <strain evidence="2 3">130c</strain>
    </source>
</reference>
<organism evidence="2 3">
    <name type="scientific">Stylonychia lemnae</name>
    <name type="common">Ciliate</name>
    <dbReference type="NCBI Taxonomy" id="5949"/>
    <lineage>
        <taxon>Eukaryota</taxon>
        <taxon>Sar</taxon>
        <taxon>Alveolata</taxon>
        <taxon>Ciliophora</taxon>
        <taxon>Intramacronucleata</taxon>
        <taxon>Spirotrichea</taxon>
        <taxon>Stichotrichia</taxon>
        <taxon>Sporadotrichida</taxon>
        <taxon>Oxytrichidae</taxon>
        <taxon>Stylonychinae</taxon>
        <taxon>Stylonychia</taxon>
    </lineage>
</organism>
<sequence length="142" mass="16886">MADSEYEDRLGSLQKSIAEKQTDKSGIYSTKFSKMSRYHGNSYDSQNEIVIRDQSKQKLEFWEADTVQNDRFSDLMRKSAQSKRNINNSKTEESKQQMNQITKDLLYNYNFIRRKKEDLQRDILEKKSLQKQKQVLNKSSQQ</sequence>
<name>A0A078AVD2_STYLE</name>
<dbReference type="EMBL" id="CCKQ01013558">
    <property type="protein sequence ID" value="CDW85237.1"/>
    <property type="molecule type" value="Genomic_DNA"/>
</dbReference>
<proteinExistence type="predicted"/>
<evidence type="ECO:0000256" key="1">
    <source>
        <dbReference type="SAM" id="MobiDB-lite"/>
    </source>
</evidence>
<dbReference type="AlphaFoldDB" id="A0A078AVD2"/>
<accession>A0A078AVD2</accession>
<gene>
    <name evidence="2" type="primary">Contig17273.g18394</name>
    <name evidence="2" type="ORF">STYLEM_14310</name>
</gene>
<dbReference type="Proteomes" id="UP000039865">
    <property type="component" value="Unassembled WGS sequence"/>
</dbReference>
<protein>
    <submittedName>
        <fullName evidence="2">Uncharacterized protein</fullName>
    </submittedName>
</protein>